<accession>A0A9Q3GC02</accession>
<reference evidence="1" key="1">
    <citation type="submission" date="2021-03" db="EMBL/GenBank/DDBJ databases">
        <title>Draft genome sequence of rust myrtle Austropuccinia psidii MF-1, a brazilian biotype.</title>
        <authorList>
            <person name="Quecine M.C."/>
            <person name="Pachon D.M.R."/>
            <person name="Bonatelli M.L."/>
            <person name="Correr F.H."/>
            <person name="Franceschini L.M."/>
            <person name="Leite T.F."/>
            <person name="Margarido G.R.A."/>
            <person name="Almeida C.A."/>
            <person name="Ferrarezi J.A."/>
            <person name="Labate C.A."/>
        </authorList>
    </citation>
    <scope>NUCLEOTIDE SEQUENCE</scope>
    <source>
        <strain evidence="1">MF-1</strain>
    </source>
</reference>
<name>A0A9Q3GC02_9BASI</name>
<comment type="caution">
    <text evidence="1">The sequence shown here is derived from an EMBL/GenBank/DDBJ whole genome shotgun (WGS) entry which is preliminary data.</text>
</comment>
<dbReference type="EMBL" id="AVOT02000130">
    <property type="protein sequence ID" value="MBW0461246.1"/>
    <property type="molecule type" value="Genomic_DNA"/>
</dbReference>
<sequence length="163" mass="17657">MGDGFIGEARRGLEVEEELNMGLKKGNVESSWGTGNYLAIKFLCGSQELPFSSGEVTLLYGPGSPSMGPGHMDQNHPNCSLGPPEAPEHWAQGTPLAPNNCGPWAVGTQNGQKHYKSGRTPKVIFGPISSRTMGTRPLLSKFKICNKRPRKTFWVNSCKATQP</sequence>
<gene>
    <name evidence="1" type="ORF">O181_000961</name>
</gene>
<dbReference type="Proteomes" id="UP000765509">
    <property type="component" value="Unassembled WGS sequence"/>
</dbReference>
<organism evidence="1 2">
    <name type="scientific">Austropuccinia psidii MF-1</name>
    <dbReference type="NCBI Taxonomy" id="1389203"/>
    <lineage>
        <taxon>Eukaryota</taxon>
        <taxon>Fungi</taxon>
        <taxon>Dikarya</taxon>
        <taxon>Basidiomycota</taxon>
        <taxon>Pucciniomycotina</taxon>
        <taxon>Pucciniomycetes</taxon>
        <taxon>Pucciniales</taxon>
        <taxon>Sphaerophragmiaceae</taxon>
        <taxon>Austropuccinia</taxon>
    </lineage>
</organism>
<evidence type="ECO:0000313" key="1">
    <source>
        <dbReference type="EMBL" id="MBW0461246.1"/>
    </source>
</evidence>
<proteinExistence type="predicted"/>
<keyword evidence="2" id="KW-1185">Reference proteome</keyword>
<evidence type="ECO:0000313" key="2">
    <source>
        <dbReference type="Proteomes" id="UP000765509"/>
    </source>
</evidence>
<protein>
    <submittedName>
        <fullName evidence="1">Uncharacterized protein</fullName>
    </submittedName>
</protein>
<dbReference type="AlphaFoldDB" id="A0A9Q3GC02"/>